<name>A0A7W7VTB2_KITKI</name>
<evidence type="ECO:0000256" key="1">
    <source>
        <dbReference type="ARBA" id="ARBA00007637"/>
    </source>
</evidence>
<evidence type="ECO:0000313" key="6">
    <source>
        <dbReference type="Proteomes" id="UP000540506"/>
    </source>
</evidence>
<sequence length="276" mass="29729">MAHVTTQQLLITGAAGRVGTLMRPRLARPGRLLRLLDIAPLPAPGAGEAVETLQASVTDLDAMREACAGVDAVIHLGGLSTERPWEQILDTNINGSYTVLEAARRAGVPRVVFASSNHAVGFHPADQGEAADYLFPRPDTFYGVSKVAGEALGSLYHDRYSLDVICLRIGSCFERPLNARMLATWLAPDDCARLLEAVLAAPEPGFKVVWGISANTRAWWSLAQARALGYRPQCDAEQFATELGDMVGEFDHRYLGGPFCSPELDAPKGEAEQEAS</sequence>
<accession>A0A7W7VTB2</accession>
<dbReference type="RefSeq" id="WP_184933631.1">
    <property type="nucleotide sequence ID" value="NZ_JACHJV010000001.1"/>
</dbReference>
<comment type="similarity">
    <text evidence="1">Belongs to the NAD(P)-dependent epimerase/dehydratase family.</text>
</comment>
<dbReference type="AlphaFoldDB" id="A0A7W7VTB2"/>
<dbReference type="SUPFAM" id="SSF51735">
    <property type="entry name" value="NAD(P)-binding Rossmann-fold domains"/>
    <property type="match status" value="1"/>
</dbReference>
<organism evidence="5 6">
    <name type="scientific">Kitasatospora kifunensis</name>
    <name type="common">Streptomyces kifunensis</name>
    <dbReference type="NCBI Taxonomy" id="58351"/>
    <lineage>
        <taxon>Bacteria</taxon>
        <taxon>Bacillati</taxon>
        <taxon>Actinomycetota</taxon>
        <taxon>Actinomycetes</taxon>
        <taxon>Kitasatosporales</taxon>
        <taxon>Streptomycetaceae</taxon>
        <taxon>Kitasatospora</taxon>
    </lineage>
</organism>
<evidence type="ECO:0000313" key="5">
    <source>
        <dbReference type="EMBL" id="MBB4921270.1"/>
    </source>
</evidence>
<dbReference type="InterPro" id="IPR036291">
    <property type="entry name" value="NAD(P)-bd_dom_sf"/>
</dbReference>
<protein>
    <submittedName>
        <fullName evidence="5">Nucleoside-diphosphate-sugar epimerase</fullName>
    </submittedName>
</protein>
<dbReference type="Gene3D" id="3.40.50.720">
    <property type="entry name" value="NAD(P)-binding Rossmann-like Domain"/>
    <property type="match status" value="1"/>
</dbReference>
<dbReference type="CDD" id="cd08946">
    <property type="entry name" value="SDR_e"/>
    <property type="match status" value="1"/>
</dbReference>
<dbReference type="PANTHER" id="PTHR43103">
    <property type="entry name" value="NUCLEOSIDE-DIPHOSPHATE-SUGAR EPIMERASE"/>
    <property type="match status" value="1"/>
</dbReference>
<evidence type="ECO:0000259" key="4">
    <source>
        <dbReference type="Pfam" id="PF01370"/>
    </source>
</evidence>
<gene>
    <name evidence="5" type="ORF">FHR34_000263</name>
</gene>
<dbReference type="InterPro" id="IPR001509">
    <property type="entry name" value="Epimerase_deHydtase"/>
</dbReference>
<reference evidence="5 6" key="1">
    <citation type="submission" date="2020-08" db="EMBL/GenBank/DDBJ databases">
        <title>Sequencing the genomes of 1000 actinobacteria strains.</title>
        <authorList>
            <person name="Klenk H.-P."/>
        </authorList>
    </citation>
    <scope>NUCLEOTIDE SEQUENCE [LARGE SCALE GENOMIC DNA]</scope>
    <source>
        <strain evidence="5 6">DSM 41654</strain>
    </source>
</reference>
<keyword evidence="3" id="KW-0520">NAD</keyword>
<keyword evidence="2" id="KW-0560">Oxidoreductase</keyword>
<comment type="caution">
    <text evidence="5">The sequence shown here is derived from an EMBL/GenBank/DDBJ whole genome shotgun (WGS) entry which is preliminary data.</text>
</comment>
<keyword evidence="6" id="KW-1185">Reference proteome</keyword>
<dbReference type="PANTHER" id="PTHR43103:SF5">
    <property type="entry name" value="4-EPIMERASE, PUTATIVE (AFU_ORTHOLOGUE AFUA_7G00360)-RELATED"/>
    <property type="match status" value="1"/>
</dbReference>
<evidence type="ECO:0000256" key="2">
    <source>
        <dbReference type="ARBA" id="ARBA00023002"/>
    </source>
</evidence>
<dbReference type="EMBL" id="JACHJV010000001">
    <property type="protein sequence ID" value="MBB4921270.1"/>
    <property type="molecule type" value="Genomic_DNA"/>
</dbReference>
<dbReference type="GO" id="GO:0016491">
    <property type="term" value="F:oxidoreductase activity"/>
    <property type="evidence" value="ECO:0007669"/>
    <property type="project" value="UniProtKB-KW"/>
</dbReference>
<dbReference type="Pfam" id="PF01370">
    <property type="entry name" value="Epimerase"/>
    <property type="match status" value="1"/>
</dbReference>
<evidence type="ECO:0000256" key="3">
    <source>
        <dbReference type="ARBA" id="ARBA00023027"/>
    </source>
</evidence>
<dbReference type="Proteomes" id="UP000540506">
    <property type="component" value="Unassembled WGS sequence"/>
</dbReference>
<proteinExistence type="inferred from homology"/>
<feature type="domain" description="NAD-dependent epimerase/dehydratase" evidence="4">
    <location>
        <begin position="10"/>
        <end position="171"/>
    </location>
</feature>